<dbReference type="PANTHER" id="PTHR19305">
    <property type="entry name" value="SYNAPTOSOMAL ASSOCIATED PROTEIN"/>
    <property type="match status" value="1"/>
</dbReference>
<feature type="compositionally biased region" description="Basic and acidic residues" evidence="2">
    <location>
        <begin position="1"/>
        <end position="12"/>
    </location>
</feature>
<dbReference type="GO" id="GO:0031201">
    <property type="term" value="C:SNARE complex"/>
    <property type="evidence" value="ECO:0007669"/>
    <property type="project" value="TreeGrafter"/>
</dbReference>
<evidence type="ECO:0000313" key="4">
    <source>
        <dbReference type="EMBL" id="GJN92137.1"/>
    </source>
</evidence>
<feature type="compositionally biased region" description="Polar residues" evidence="2">
    <location>
        <begin position="24"/>
        <end position="43"/>
    </location>
</feature>
<dbReference type="EMBL" id="BQKY01000010">
    <property type="protein sequence ID" value="GJN92137.1"/>
    <property type="molecule type" value="Genomic_DNA"/>
</dbReference>
<dbReference type="Proteomes" id="UP001342314">
    <property type="component" value="Unassembled WGS sequence"/>
</dbReference>
<dbReference type="GO" id="GO:0006887">
    <property type="term" value="P:exocytosis"/>
    <property type="evidence" value="ECO:0007669"/>
    <property type="project" value="TreeGrafter"/>
</dbReference>
<comment type="caution">
    <text evidence="4">The sequence shown here is derived from an EMBL/GenBank/DDBJ whole genome shotgun (WGS) entry which is preliminary data.</text>
</comment>
<organism evidence="4 5">
    <name type="scientific">Rhodotorula paludigena</name>
    <dbReference type="NCBI Taxonomy" id="86838"/>
    <lineage>
        <taxon>Eukaryota</taxon>
        <taxon>Fungi</taxon>
        <taxon>Dikarya</taxon>
        <taxon>Basidiomycota</taxon>
        <taxon>Pucciniomycotina</taxon>
        <taxon>Microbotryomycetes</taxon>
        <taxon>Sporidiobolales</taxon>
        <taxon>Sporidiobolaceae</taxon>
        <taxon>Rhodotorula</taxon>
    </lineage>
</organism>
<proteinExistence type="inferred from homology"/>
<evidence type="ECO:0000256" key="1">
    <source>
        <dbReference type="ARBA" id="ARBA00009480"/>
    </source>
</evidence>
<reference evidence="4 5" key="1">
    <citation type="submission" date="2021-12" db="EMBL/GenBank/DDBJ databases">
        <title>High titer production of polyol ester of fatty acids by Rhodotorula paludigena BS15 towards product separation-free biomass refinery.</title>
        <authorList>
            <person name="Mano J."/>
            <person name="Ono H."/>
            <person name="Tanaka T."/>
            <person name="Naito K."/>
            <person name="Sushida H."/>
            <person name="Ike M."/>
            <person name="Tokuyasu K."/>
            <person name="Kitaoka M."/>
        </authorList>
    </citation>
    <scope>NUCLEOTIDE SEQUENCE [LARGE SCALE GENOMIC DNA]</scope>
    <source>
        <strain evidence="4 5">BS15</strain>
    </source>
</reference>
<feature type="compositionally biased region" description="Basic and acidic residues" evidence="2">
    <location>
        <begin position="293"/>
        <end position="302"/>
    </location>
</feature>
<dbReference type="GO" id="GO:0006906">
    <property type="term" value="P:vesicle fusion"/>
    <property type="evidence" value="ECO:0007669"/>
    <property type="project" value="TreeGrafter"/>
</dbReference>
<dbReference type="PROSITE" id="PS50192">
    <property type="entry name" value="T_SNARE"/>
    <property type="match status" value="1"/>
</dbReference>
<evidence type="ECO:0000313" key="5">
    <source>
        <dbReference type="Proteomes" id="UP001342314"/>
    </source>
</evidence>
<feature type="domain" description="T-SNARE coiled-coil homology" evidence="3">
    <location>
        <begin position="324"/>
        <end position="386"/>
    </location>
</feature>
<dbReference type="GO" id="GO:0005484">
    <property type="term" value="F:SNAP receptor activity"/>
    <property type="evidence" value="ECO:0007669"/>
    <property type="project" value="TreeGrafter"/>
</dbReference>
<name>A0AAV5GSZ0_9BASI</name>
<feature type="compositionally biased region" description="Gly residues" evidence="2">
    <location>
        <begin position="131"/>
        <end position="148"/>
    </location>
</feature>
<dbReference type="CDD" id="cd15886">
    <property type="entry name" value="SNARE_SEC9N"/>
    <property type="match status" value="1"/>
</dbReference>
<gene>
    <name evidence="4" type="ORF">Rhopal_005167-T1</name>
</gene>
<dbReference type="AlphaFoldDB" id="A0AAV5GSZ0"/>
<dbReference type="PANTHER" id="PTHR19305:SF9">
    <property type="entry name" value="SYNAPTOSOMAL-ASSOCIATED PROTEIN 29"/>
    <property type="match status" value="1"/>
</dbReference>
<protein>
    <recommendedName>
        <fullName evidence="3">t-SNARE coiled-coil homology domain-containing protein</fullName>
    </recommendedName>
</protein>
<accession>A0AAV5GSZ0</accession>
<feature type="region of interest" description="Disordered" evidence="2">
    <location>
        <begin position="246"/>
        <end position="328"/>
    </location>
</feature>
<feature type="region of interest" description="Disordered" evidence="2">
    <location>
        <begin position="1"/>
        <end position="163"/>
    </location>
</feature>
<dbReference type="SMART" id="SM00397">
    <property type="entry name" value="t_SNARE"/>
    <property type="match status" value="2"/>
</dbReference>
<dbReference type="CDD" id="cd15857">
    <property type="entry name" value="SNARE_SEC9C"/>
    <property type="match status" value="1"/>
</dbReference>
<feature type="compositionally biased region" description="Basic and acidic residues" evidence="2">
    <location>
        <begin position="250"/>
        <end position="284"/>
    </location>
</feature>
<keyword evidence="5" id="KW-1185">Reference proteome</keyword>
<dbReference type="SUPFAM" id="SSF58038">
    <property type="entry name" value="SNARE fusion complex"/>
    <property type="match status" value="2"/>
</dbReference>
<dbReference type="GO" id="GO:0019905">
    <property type="term" value="F:syntaxin binding"/>
    <property type="evidence" value="ECO:0007669"/>
    <property type="project" value="TreeGrafter"/>
</dbReference>
<dbReference type="InterPro" id="IPR000727">
    <property type="entry name" value="T_SNARE_dom"/>
</dbReference>
<dbReference type="Gene3D" id="1.20.5.110">
    <property type="match status" value="2"/>
</dbReference>
<dbReference type="GO" id="GO:0005886">
    <property type="term" value="C:plasma membrane"/>
    <property type="evidence" value="ECO:0007669"/>
    <property type="project" value="TreeGrafter"/>
</dbReference>
<comment type="similarity">
    <text evidence="1">Belongs to the SNAP-25 family.</text>
</comment>
<sequence>MGLFDRKKKEAIPDVGGAQDYSRSRQGPPSVAPSSASTYSQGAPPSYRTAPSYVGPSQGGGGYQNTSHFNRPPPPPQQGYGQPQRPPAEPAGAGKAKGSWFGGKNKGKEEEQQRNELLAGAPPPGQVPHGGQYGGQGGPQQPYGGYGGQQEQQYENEEDEEVEGIKQQMRFVKQESLASTRNAVRIAREAEETARATLDKLGEQSDRLGNTEHHLDLAKAHNDRAVDETKELEALNRSIFRPNFTMNKAAKRDREERRLLDRHNAEKAEREQVRREQYESRQRIDGAFNSMDRAAESDAMRRAREHKRHGERARYQFEATASDDEVEDEIDDNLDELGGLAGRLKTLGMAMGSEVDAQNKKLGKMATKVDTLDNNVVRSTQRLGRVK</sequence>
<evidence type="ECO:0000259" key="3">
    <source>
        <dbReference type="PROSITE" id="PS50192"/>
    </source>
</evidence>
<evidence type="ECO:0000256" key="2">
    <source>
        <dbReference type="SAM" id="MobiDB-lite"/>
    </source>
</evidence>